<dbReference type="AlphaFoldDB" id="A0A238K9M8"/>
<evidence type="ECO:0000256" key="2">
    <source>
        <dbReference type="ARBA" id="ARBA00009142"/>
    </source>
</evidence>
<feature type="transmembrane region" description="Helical" evidence="8">
    <location>
        <begin position="224"/>
        <end position="242"/>
    </location>
</feature>
<dbReference type="RefSeq" id="WP_093996761.1">
    <property type="nucleotide sequence ID" value="NZ_FXYD01000003.1"/>
</dbReference>
<dbReference type="Pfam" id="PF01925">
    <property type="entry name" value="TauE"/>
    <property type="match status" value="1"/>
</dbReference>
<dbReference type="InterPro" id="IPR002781">
    <property type="entry name" value="TM_pro_TauE-like"/>
</dbReference>
<evidence type="ECO:0000256" key="3">
    <source>
        <dbReference type="ARBA" id="ARBA00022448"/>
    </source>
</evidence>
<dbReference type="Proteomes" id="UP000203464">
    <property type="component" value="Unassembled WGS sequence"/>
</dbReference>
<keyword evidence="3" id="KW-0813">Transport</keyword>
<feature type="transmembrane region" description="Helical" evidence="8">
    <location>
        <begin position="199"/>
        <end position="217"/>
    </location>
</feature>
<evidence type="ECO:0000256" key="5">
    <source>
        <dbReference type="ARBA" id="ARBA00022692"/>
    </source>
</evidence>
<feature type="transmembrane region" description="Helical" evidence="8">
    <location>
        <begin position="74"/>
        <end position="93"/>
    </location>
</feature>
<protein>
    <recommendedName>
        <fullName evidence="8">Probable membrane transporter protein</fullName>
    </recommendedName>
</protein>
<name>A0A238K9M8_9RHOB</name>
<accession>A0A238K9M8</accession>
<keyword evidence="4 8" id="KW-1003">Cell membrane</keyword>
<dbReference type="InterPro" id="IPR052017">
    <property type="entry name" value="TSUP"/>
</dbReference>
<comment type="subcellular location">
    <subcellularLocation>
        <location evidence="1 8">Cell membrane</location>
        <topology evidence="1 8">Multi-pass membrane protein</topology>
    </subcellularLocation>
</comment>
<dbReference type="PANTHER" id="PTHR30269:SF37">
    <property type="entry name" value="MEMBRANE TRANSPORTER PROTEIN"/>
    <property type="match status" value="1"/>
</dbReference>
<evidence type="ECO:0000256" key="6">
    <source>
        <dbReference type="ARBA" id="ARBA00022989"/>
    </source>
</evidence>
<keyword evidence="6 8" id="KW-1133">Transmembrane helix</keyword>
<keyword evidence="7 8" id="KW-0472">Membrane</keyword>
<evidence type="ECO:0000256" key="7">
    <source>
        <dbReference type="ARBA" id="ARBA00023136"/>
    </source>
</evidence>
<organism evidence="9 10">
    <name type="scientific">Octadecabacter ascidiaceicola</name>
    <dbReference type="NCBI Taxonomy" id="1655543"/>
    <lineage>
        <taxon>Bacteria</taxon>
        <taxon>Pseudomonadati</taxon>
        <taxon>Pseudomonadota</taxon>
        <taxon>Alphaproteobacteria</taxon>
        <taxon>Rhodobacterales</taxon>
        <taxon>Roseobacteraceae</taxon>
        <taxon>Octadecabacter</taxon>
    </lineage>
</organism>
<feature type="transmembrane region" description="Helical" evidence="8">
    <location>
        <begin position="34"/>
        <end position="54"/>
    </location>
</feature>
<dbReference type="PANTHER" id="PTHR30269">
    <property type="entry name" value="TRANSMEMBRANE PROTEIN YFCA"/>
    <property type="match status" value="1"/>
</dbReference>
<dbReference type="EMBL" id="FXYD01000003">
    <property type="protein sequence ID" value="SMX39177.1"/>
    <property type="molecule type" value="Genomic_DNA"/>
</dbReference>
<comment type="similarity">
    <text evidence="2 8">Belongs to the 4-toluene sulfonate uptake permease (TSUP) (TC 2.A.102) family.</text>
</comment>
<evidence type="ECO:0000313" key="10">
    <source>
        <dbReference type="Proteomes" id="UP000203464"/>
    </source>
</evidence>
<evidence type="ECO:0000256" key="8">
    <source>
        <dbReference type="RuleBase" id="RU363041"/>
    </source>
</evidence>
<feature type="transmembrane region" description="Helical" evidence="8">
    <location>
        <begin position="164"/>
        <end position="187"/>
    </location>
</feature>
<feature type="transmembrane region" description="Helical" evidence="8">
    <location>
        <begin position="6"/>
        <end position="27"/>
    </location>
</feature>
<evidence type="ECO:0000256" key="1">
    <source>
        <dbReference type="ARBA" id="ARBA00004651"/>
    </source>
</evidence>
<keyword evidence="10" id="KW-1185">Reference proteome</keyword>
<keyword evidence="5 8" id="KW-0812">Transmembrane</keyword>
<sequence>MDGTIFWMAGIAAAFCVGLSKGGVPAFGMLGVPLLSLVISPVAAAGLLLPVFVFSDVFGVWAYRKEFSRDVVRIAVPGILFGGLIGWVTASIVSEQFVRLLIGFIGAVFALSLLMRRAVDGPPRPATWGQGLFWTSVAGFTSFVSHAGAPPWQIWVLPQGLSKMVFAGTTTIVFAIMNASKIVPYYFLGQLAPQNLRVAALLFLPAVVAVFVGYRLVKIMPDRVFFNIVAWTLLLVSVKLIWDGTFG</sequence>
<gene>
    <name evidence="9" type="ORF">OCA8868_01872</name>
</gene>
<proteinExistence type="inferred from homology"/>
<dbReference type="OrthoDB" id="7028171at2"/>
<evidence type="ECO:0000313" key="9">
    <source>
        <dbReference type="EMBL" id="SMX39177.1"/>
    </source>
</evidence>
<reference evidence="10" key="1">
    <citation type="submission" date="2017-05" db="EMBL/GenBank/DDBJ databases">
        <authorList>
            <person name="Rodrigo-Torres L."/>
            <person name="Arahal R. D."/>
            <person name="Lucena T."/>
        </authorList>
    </citation>
    <scope>NUCLEOTIDE SEQUENCE [LARGE SCALE GENOMIC DNA]</scope>
    <source>
        <strain evidence="10">CECT 8868</strain>
    </source>
</reference>
<evidence type="ECO:0000256" key="4">
    <source>
        <dbReference type="ARBA" id="ARBA00022475"/>
    </source>
</evidence>
<feature type="transmembrane region" description="Helical" evidence="8">
    <location>
        <begin position="100"/>
        <end position="119"/>
    </location>
</feature>
<dbReference type="GO" id="GO:0005886">
    <property type="term" value="C:plasma membrane"/>
    <property type="evidence" value="ECO:0007669"/>
    <property type="project" value="UniProtKB-SubCell"/>
</dbReference>